<protein>
    <submittedName>
        <fullName evidence="1">Uncharacterized protein</fullName>
    </submittedName>
</protein>
<proteinExistence type="predicted"/>
<dbReference type="AlphaFoldDB" id="A0AA38IYE1"/>
<accession>A0AA38IYE1</accession>
<evidence type="ECO:0000313" key="2">
    <source>
        <dbReference type="Proteomes" id="UP001168821"/>
    </source>
</evidence>
<dbReference type="Proteomes" id="UP001168821">
    <property type="component" value="Unassembled WGS sequence"/>
</dbReference>
<name>A0AA38IYE1_9CUCU</name>
<keyword evidence="2" id="KW-1185">Reference proteome</keyword>
<organism evidence="1 2">
    <name type="scientific">Zophobas morio</name>
    <dbReference type="NCBI Taxonomy" id="2755281"/>
    <lineage>
        <taxon>Eukaryota</taxon>
        <taxon>Metazoa</taxon>
        <taxon>Ecdysozoa</taxon>
        <taxon>Arthropoda</taxon>
        <taxon>Hexapoda</taxon>
        <taxon>Insecta</taxon>
        <taxon>Pterygota</taxon>
        <taxon>Neoptera</taxon>
        <taxon>Endopterygota</taxon>
        <taxon>Coleoptera</taxon>
        <taxon>Polyphaga</taxon>
        <taxon>Cucujiformia</taxon>
        <taxon>Tenebrionidae</taxon>
        <taxon>Zophobas</taxon>
    </lineage>
</organism>
<evidence type="ECO:0000313" key="1">
    <source>
        <dbReference type="EMBL" id="KAJ3665548.1"/>
    </source>
</evidence>
<reference evidence="1" key="1">
    <citation type="journal article" date="2023" name="G3 (Bethesda)">
        <title>Whole genome assemblies of Zophobas morio and Tenebrio molitor.</title>
        <authorList>
            <person name="Kaur S."/>
            <person name="Stinson S.A."/>
            <person name="diCenzo G.C."/>
        </authorList>
    </citation>
    <scope>NUCLEOTIDE SEQUENCE</scope>
    <source>
        <strain evidence="1">QUZm001</strain>
    </source>
</reference>
<dbReference type="EMBL" id="JALNTZ010000001">
    <property type="protein sequence ID" value="KAJ3665548.1"/>
    <property type="molecule type" value="Genomic_DNA"/>
</dbReference>
<sequence length="137" mass="15299">MVKVARSSCIFQPKHNNSMELCESTNVSLPRQAPAGLLRDHPQYKVSYTRSGLADACGTCLNTATCTPSRVRRLRFLKGCGNFDTLKNRIARLVGGAFYGVRLIKDKIGFSSEHKDKITLLSPYQIRVEALMANRHN</sequence>
<comment type="caution">
    <text evidence="1">The sequence shown here is derived from an EMBL/GenBank/DDBJ whole genome shotgun (WGS) entry which is preliminary data.</text>
</comment>
<gene>
    <name evidence="1" type="ORF">Zmor_001039</name>
</gene>